<keyword evidence="2" id="KW-1185">Reference proteome</keyword>
<dbReference type="Proteomes" id="UP001152531">
    <property type="component" value="Unassembled WGS sequence"/>
</dbReference>
<evidence type="ECO:0000313" key="2">
    <source>
        <dbReference type="Proteomes" id="UP001152531"/>
    </source>
</evidence>
<dbReference type="EMBL" id="CALSDN010000007">
    <property type="protein sequence ID" value="CAH6721777.1"/>
    <property type="molecule type" value="Genomic_DNA"/>
</dbReference>
<gene>
    <name evidence="1" type="ORF">CLIB1444_07S02212</name>
</gene>
<reference evidence="1" key="1">
    <citation type="submission" date="2022-06" db="EMBL/GenBank/DDBJ databases">
        <authorList>
            <person name="Legras J.-L."/>
            <person name="Devillers H."/>
            <person name="Grondin C."/>
        </authorList>
    </citation>
    <scope>NUCLEOTIDE SEQUENCE</scope>
    <source>
        <strain evidence="1">CLIB 1444</strain>
    </source>
</reference>
<comment type="caution">
    <text evidence="1">The sequence shown here is derived from an EMBL/GenBank/DDBJ whole genome shotgun (WGS) entry which is preliminary data.</text>
</comment>
<name>A0ACA9Y9P2_9ASCO</name>
<proteinExistence type="predicted"/>
<accession>A0ACA9Y9P2</accession>
<sequence length="279" mass="31594">MFPRDRYRSKQGEFLRIHKEEDGIGGNEIQLINLDDSSIILSSVSNPDAPPEPREGMTREEIELRYRIQSQPLEPQQTLESHESHEPFELNTSGGCQCECHGVGQEIDAKLQKPGKKRFFNFSERLTRILVPSPIIEIESALVTPQDQTENDENLPVNSPYKLPQKLLGSIENLLSEKPLKNDFRRHSYAEGTFPSIVNPNKAVYSNNGSDLMIYGSLREQSIKQKEVWKTVLNDISLSAARLSTGGTPVNAEEFSNLTSDFVNSKIYEDVISMYNYTD</sequence>
<protein>
    <submittedName>
        <fullName evidence="1">Uncharacterized protein</fullName>
    </submittedName>
</protein>
<organism evidence="1 2">
    <name type="scientific">[Candida] jaroonii</name>
    <dbReference type="NCBI Taxonomy" id="467808"/>
    <lineage>
        <taxon>Eukaryota</taxon>
        <taxon>Fungi</taxon>
        <taxon>Dikarya</taxon>
        <taxon>Ascomycota</taxon>
        <taxon>Saccharomycotina</taxon>
        <taxon>Pichiomycetes</taxon>
        <taxon>Debaryomycetaceae</taxon>
        <taxon>Yamadazyma</taxon>
    </lineage>
</organism>
<evidence type="ECO:0000313" key="1">
    <source>
        <dbReference type="EMBL" id="CAH6721777.1"/>
    </source>
</evidence>